<dbReference type="InterPro" id="IPR029058">
    <property type="entry name" value="AB_hydrolase_fold"/>
</dbReference>
<keyword evidence="1" id="KW-0472">Membrane</keyword>
<dbReference type="Pfam" id="PF00756">
    <property type="entry name" value="Esterase"/>
    <property type="match status" value="1"/>
</dbReference>
<sequence length="177" mass="20072">MFFEARHHWSGELGREMPFNVYGHSGKPVIVFPSSGGNHNEYGNFGMIDACRSFIERGLIKVYTPDSFDNESWLATYKSGQNMAQAHNAYDRYIINELVPLIRHESQWQGTMIATGCSMGDSTRLILPYATLIFLILPLHSAGFMMPVFSQVNIKAMQRCILTRRLIICGIKTTRGF</sequence>
<evidence type="ECO:0000313" key="3">
    <source>
        <dbReference type="Proteomes" id="UP000254465"/>
    </source>
</evidence>
<dbReference type="EMBL" id="UGHK01000001">
    <property type="protein sequence ID" value="STO70612.1"/>
    <property type="molecule type" value="Genomic_DNA"/>
</dbReference>
<keyword evidence="1" id="KW-1133">Transmembrane helix</keyword>
<keyword evidence="1" id="KW-0812">Transmembrane</keyword>
<dbReference type="SUPFAM" id="SSF53474">
    <property type="entry name" value="alpha/beta-Hydrolases"/>
    <property type="match status" value="1"/>
</dbReference>
<protein>
    <submittedName>
        <fullName evidence="2">Esterase</fullName>
    </submittedName>
</protein>
<reference evidence="2 3" key="1">
    <citation type="submission" date="2018-06" db="EMBL/GenBank/DDBJ databases">
        <authorList>
            <consortium name="Pathogen Informatics"/>
            <person name="Doyle S."/>
        </authorList>
    </citation>
    <scope>NUCLEOTIDE SEQUENCE [LARGE SCALE GENOMIC DNA]</scope>
    <source>
        <strain evidence="2 3">NCTC11296</strain>
    </source>
</reference>
<dbReference type="Gene3D" id="3.40.50.1820">
    <property type="entry name" value="alpha/beta hydrolase"/>
    <property type="match status" value="1"/>
</dbReference>
<name>A0A377I733_AVIPA</name>
<feature type="transmembrane region" description="Helical" evidence="1">
    <location>
        <begin position="126"/>
        <end position="149"/>
    </location>
</feature>
<dbReference type="Proteomes" id="UP000254465">
    <property type="component" value="Unassembled WGS sequence"/>
</dbReference>
<accession>A0A377I733</accession>
<organism evidence="2 3">
    <name type="scientific">Avibacterium paragallinarum</name>
    <name type="common">Haemophilus gallinarum</name>
    <dbReference type="NCBI Taxonomy" id="728"/>
    <lineage>
        <taxon>Bacteria</taxon>
        <taxon>Pseudomonadati</taxon>
        <taxon>Pseudomonadota</taxon>
        <taxon>Gammaproteobacteria</taxon>
        <taxon>Pasteurellales</taxon>
        <taxon>Pasteurellaceae</taxon>
        <taxon>Avibacterium</taxon>
    </lineage>
</organism>
<evidence type="ECO:0000313" key="2">
    <source>
        <dbReference type="EMBL" id="STO70612.1"/>
    </source>
</evidence>
<proteinExistence type="predicted"/>
<evidence type="ECO:0000256" key="1">
    <source>
        <dbReference type="SAM" id="Phobius"/>
    </source>
</evidence>
<dbReference type="InterPro" id="IPR000801">
    <property type="entry name" value="Esterase-like"/>
</dbReference>
<dbReference type="AlphaFoldDB" id="A0A377I733"/>
<gene>
    <name evidence="2" type="ORF">NCTC11296_00518</name>
</gene>